<reference evidence="1 2" key="1">
    <citation type="submission" date="2023-03" db="EMBL/GenBank/DDBJ databases">
        <authorList>
            <person name="Pearce D."/>
        </authorList>
    </citation>
    <scope>NUCLEOTIDE SEQUENCE [LARGE SCALE GENOMIC DNA]</scope>
    <source>
        <strain evidence="1">Msz</strain>
    </source>
</reference>
<proteinExistence type="predicted"/>
<name>A0ABN8X1X0_9GAMM</name>
<evidence type="ECO:0000313" key="1">
    <source>
        <dbReference type="EMBL" id="CAI8812681.1"/>
    </source>
</evidence>
<accession>A0ABN8X1X0</accession>
<evidence type="ECO:0000313" key="2">
    <source>
        <dbReference type="Proteomes" id="UP001162030"/>
    </source>
</evidence>
<keyword evidence="2" id="KW-1185">Reference proteome</keyword>
<organism evidence="1 2">
    <name type="scientific">Methylocaldum szegediense</name>
    <dbReference type="NCBI Taxonomy" id="73780"/>
    <lineage>
        <taxon>Bacteria</taxon>
        <taxon>Pseudomonadati</taxon>
        <taxon>Pseudomonadota</taxon>
        <taxon>Gammaproteobacteria</taxon>
        <taxon>Methylococcales</taxon>
        <taxon>Methylococcaceae</taxon>
        <taxon>Methylocaldum</taxon>
    </lineage>
</organism>
<dbReference type="EMBL" id="OX458333">
    <property type="protein sequence ID" value="CAI8812681.1"/>
    <property type="molecule type" value="Genomic_DNA"/>
</dbReference>
<gene>
    <name evidence="1" type="ORF">MSZNOR_1809</name>
</gene>
<dbReference type="Proteomes" id="UP001162030">
    <property type="component" value="Chromosome"/>
</dbReference>
<protein>
    <submittedName>
        <fullName evidence="1">Uncharacterized protein</fullName>
    </submittedName>
</protein>
<sequence>MVMITHLQMHRIQLSLPVLGRLPKSVAVHFSTETPVGWRRLSVSPYFAYNPESMFNTRDSRTPGDPRICLDAGGLASCRNPSNVPPISCRSTL</sequence>